<dbReference type="OrthoDB" id="4158657at2759"/>
<keyword evidence="2" id="KW-1185">Reference proteome</keyword>
<reference evidence="2" key="2">
    <citation type="journal article" date="2016" name="Sci. Rep.">
        <title>Dictyocaulus viviparus genome, variome and transcriptome elucidate lungworm biology and support future intervention.</title>
        <authorList>
            <person name="McNulty S.N."/>
            <person name="Strube C."/>
            <person name="Rosa B.A."/>
            <person name="Martin J.C."/>
            <person name="Tyagi R."/>
            <person name="Choi Y.J."/>
            <person name="Wang Q."/>
            <person name="Hallsworth Pepin K."/>
            <person name="Zhang X."/>
            <person name="Ozersky P."/>
            <person name="Wilson R.K."/>
            <person name="Sternberg P.W."/>
            <person name="Gasser R.B."/>
            <person name="Mitreva M."/>
        </authorList>
    </citation>
    <scope>NUCLEOTIDE SEQUENCE [LARGE SCALE GENOMIC DNA]</scope>
    <source>
        <strain evidence="2">HannoverDv2000</strain>
    </source>
</reference>
<accession>A0A0D8XZ52</accession>
<name>A0A0D8XZ52_DICVI</name>
<evidence type="ECO:0000313" key="1">
    <source>
        <dbReference type="EMBL" id="KJH49044.1"/>
    </source>
</evidence>
<dbReference type="Proteomes" id="UP000053766">
    <property type="component" value="Unassembled WGS sequence"/>
</dbReference>
<reference evidence="1 2" key="1">
    <citation type="submission" date="2013-11" db="EMBL/GenBank/DDBJ databases">
        <title>Draft genome of the bovine lungworm Dictyocaulus viviparus.</title>
        <authorList>
            <person name="Mitreva M."/>
        </authorList>
    </citation>
    <scope>NUCLEOTIDE SEQUENCE [LARGE SCALE GENOMIC DNA]</scope>
    <source>
        <strain evidence="1 2">HannoverDv2000</strain>
    </source>
</reference>
<proteinExistence type="predicted"/>
<evidence type="ECO:0000313" key="2">
    <source>
        <dbReference type="Proteomes" id="UP000053766"/>
    </source>
</evidence>
<sequence length="95" mass="10856">MREISPTKCTNSLKSIVDFATKSLRSQNDKRISSLTTSLFTKRFSSSRLLVDVQLQGLQPSTIYRVSVRTKHPKAVLEQRPVERCLDFKTLPKNC</sequence>
<dbReference type="STRING" id="29172.A0A0D8XZ52"/>
<gene>
    <name evidence="1" type="ORF">DICVIV_04823</name>
</gene>
<dbReference type="EMBL" id="KN716247">
    <property type="protein sequence ID" value="KJH49044.1"/>
    <property type="molecule type" value="Genomic_DNA"/>
</dbReference>
<protein>
    <submittedName>
        <fullName evidence="1">Uncharacterized protein</fullName>
    </submittedName>
</protein>
<dbReference type="AlphaFoldDB" id="A0A0D8XZ52"/>
<organism evidence="1 2">
    <name type="scientific">Dictyocaulus viviparus</name>
    <name type="common">Bovine lungworm</name>
    <dbReference type="NCBI Taxonomy" id="29172"/>
    <lineage>
        <taxon>Eukaryota</taxon>
        <taxon>Metazoa</taxon>
        <taxon>Ecdysozoa</taxon>
        <taxon>Nematoda</taxon>
        <taxon>Chromadorea</taxon>
        <taxon>Rhabditida</taxon>
        <taxon>Rhabditina</taxon>
        <taxon>Rhabditomorpha</taxon>
        <taxon>Strongyloidea</taxon>
        <taxon>Metastrongylidae</taxon>
        <taxon>Dictyocaulus</taxon>
    </lineage>
</organism>